<keyword evidence="4" id="KW-0456">Lyase</keyword>
<dbReference type="PROSITE" id="PS50837">
    <property type="entry name" value="NACHT"/>
    <property type="match status" value="1"/>
</dbReference>
<accession>A0A951Q759</accession>
<evidence type="ECO:0000313" key="6">
    <source>
        <dbReference type="EMBL" id="MBW4565791.1"/>
    </source>
</evidence>
<feature type="domain" description="NACHT" evidence="5">
    <location>
        <begin position="371"/>
        <end position="496"/>
    </location>
</feature>
<name>A0A951Q759_9NOST</name>
<dbReference type="PANTHER" id="PTHR39638:SF2">
    <property type="entry name" value="YCF35"/>
    <property type="match status" value="1"/>
</dbReference>
<dbReference type="Gene3D" id="3.40.50.300">
    <property type="entry name" value="P-loop containing nucleotide triphosphate hydrolases"/>
    <property type="match status" value="1"/>
</dbReference>
<sequence length="1221" mass="140629">MSQINYKRKPFVVNAITGEELKAGNRDVGRIYYLLVDDRYGCCEADMPAKQIHNRLEFMTTFSERIDNWNPHDQLIFYFSGHGDLRNGEYCLKLGLKESDWHPFDSILNELKMSNVTRAILIIDACRSGAVVGIKGSNDDDNTNDAYNAINKDKIPQGIAIIASSLASQVSIELDNSSYSLFTHLLCEGIESGLDGKHNNKALISIEDIVAYISHKLTTEKNYSKYFQRPIFQIGKAHGEIWLTKNISGSVHKQPQQPSSTLSIPRNFCLHKYQQSIKETYGSLKLDSLDTSGYAYNELKLWRMFIPQNVREVHQFLPQIYELPKEEQKRLLESNQLDPLSQKDWEKYQQAYYRQFPRWVFEIWNDSQNSRYVVILGDPGSGKSTLLQYMALEWAESPSEDLSSLPIPLLIELRTYIRKSKENKCKDFLEFFDKANGIIHRFDQHQLHEYLTAGKAILMFDGLDEVFAPEERQDVINDIYSFTKEYPQVRVIVTSRVIGYKPQLLRDAGFRHFMLQDLEQYQIDDFIHRWHELTFNDEAEKIRKRERLKAAINTSSAIQQLAGNPLLLTMMAILNRNQELPKDRAELYNQASRVLLHQWDVERTLVDQRLDPLTIDYKDKQAILRHIAYHMQATEQGLTANLIVSNDLENILTDYLKRIEVVSPKAFAKLMTENLRVRNFILCFLGADYYAFVHRTFLEYFCAWEFVWQFEKERTISIEDLTTNVFGKHYNDDAWQEVLRLIAGMIQPKFVEQIILYLINIQDDKNEFFSLFLAAKIIYEVRNPADISDANNQVFEKLKELAKNDSVDNITRIQAISVIYNNWKNSSKVLSLCIDMAQSKVSPSVSKQAVKILAEIAQESSEALSSLKTISQSGNEIAIEELARIKNDDPETIKILQTFALAANPVAINELVRIGGDVPSTLPILKKILSLPIDEDLKYSVIGALIRHWKHDSDILPILKKLARSGNKAAIRGLAQTWTQKPEALSIIEQLARSGNKVAIEELAWNWHEHPSTLDILKEIAQSGNLIAAIELLLLGKIDIEIFDFLVAHIHDFNYKKFIDYDSYKKFIEYDIINDLENFLITYSYSLREFILNKTDDELITIQLNKLRMKKRGIELDQGHFSTLRTKIKNSELLKAALSSLGITVKTDADVRGSNQYRVRCDIVAVMKGRFDLGWSINSDGSYNLICDLWGIGKTYNQTELINSINQRYAAMAKGYKRFVK</sequence>
<dbReference type="PANTHER" id="PTHR39638">
    <property type="entry name" value="YCF35"/>
    <property type="match status" value="1"/>
</dbReference>
<dbReference type="InterPro" id="IPR007111">
    <property type="entry name" value="NACHT_NTPase"/>
</dbReference>
<dbReference type="Pfam" id="PF05729">
    <property type="entry name" value="NACHT"/>
    <property type="match status" value="1"/>
</dbReference>
<dbReference type="AlphaFoldDB" id="A0A951Q759"/>
<reference evidence="6" key="2">
    <citation type="journal article" date="2022" name="Microbiol. Resour. Announc.">
        <title>Metagenome Sequencing to Explore Phylogenomics of Terrestrial Cyanobacteria.</title>
        <authorList>
            <person name="Ward R.D."/>
            <person name="Stajich J.E."/>
            <person name="Johansen J.R."/>
            <person name="Huntemann M."/>
            <person name="Clum A."/>
            <person name="Foster B."/>
            <person name="Foster B."/>
            <person name="Roux S."/>
            <person name="Palaniappan K."/>
            <person name="Varghese N."/>
            <person name="Mukherjee S."/>
            <person name="Reddy T.B.K."/>
            <person name="Daum C."/>
            <person name="Copeland A."/>
            <person name="Chen I.A."/>
            <person name="Ivanova N.N."/>
            <person name="Kyrpides N.C."/>
            <person name="Shapiro N."/>
            <person name="Eloe-Fadrosh E.A."/>
            <person name="Pietrasiak N."/>
        </authorList>
    </citation>
    <scope>NUCLEOTIDE SEQUENCE</scope>
    <source>
        <strain evidence="6">JT2-VF2</strain>
    </source>
</reference>
<dbReference type="InterPro" id="IPR011989">
    <property type="entry name" value="ARM-like"/>
</dbReference>
<comment type="similarity">
    <text evidence="1">Belongs to the CpcE/RpcE/PecE family.</text>
</comment>
<dbReference type="InterPro" id="IPR011600">
    <property type="entry name" value="Pept_C14_caspase"/>
</dbReference>
<protein>
    <submittedName>
        <fullName evidence="6">NACHT domain-containing protein</fullName>
    </submittedName>
</protein>
<dbReference type="Gene3D" id="3.40.50.1460">
    <property type="match status" value="1"/>
</dbReference>
<dbReference type="Proteomes" id="UP000715781">
    <property type="component" value="Unassembled WGS sequence"/>
</dbReference>
<gene>
    <name evidence="6" type="ORF">KME32_32845</name>
</gene>
<evidence type="ECO:0000256" key="1">
    <source>
        <dbReference type="ARBA" id="ARBA00009299"/>
    </source>
</evidence>
<evidence type="ECO:0000256" key="4">
    <source>
        <dbReference type="ARBA" id="ARBA00023239"/>
    </source>
</evidence>
<dbReference type="SUPFAM" id="SSF52540">
    <property type="entry name" value="P-loop containing nucleoside triphosphate hydrolases"/>
    <property type="match status" value="1"/>
</dbReference>
<dbReference type="GO" id="GO:0006508">
    <property type="term" value="P:proteolysis"/>
    <property type="evidence" value="ECO:0007669"/>
    <property type="project" value="InterPro"/>
</dbReference>
<dbReference type="GO" id="GO:0004197">
    <property type="term" value="F:cysteine-type endopeptidase activity"/>
    <property type="evidence" value="ECO:0007669"/>
    <property type="project" value="InterPro"/>
</dbReference>
<dbReference type="SUPFAM" id="SSF52129">
    <property type="entry name" value="Caspase-like"/>
    <property type="match status" value="1"/>
</dbReference>
<reference evidence="6" key="1">
    <citation type="submission" date="2021-05" db="EMBL/GenBank/DDBJ databases">
        <authorList>
            <person name="Pietrasiak N."/>
            <person name="Ward R."/>
            <person name="Stajich J.E."/>
            <person name="Kurbessoian T."/>
        </authorList>
    </citation>
    <scope>NUCLEOTIDE SEQUENCE</scope>
    <source>
        <strain evidence="6">JT2-VF2</strain>
    </source>
</reference>
<dbReference type="Pfam" id="PF06868">
    <property type="entry name" value="DUF1257"/>
    <property type="match status" value="1"/>
</dbReference>
<dbReference type="Gene3D" id="1.25.10.10">
    <property type="entry name" value="Leucine-rich Repeat Variant"/>
    <property type="match status" value="1"/>
</dbReference>
<dbReference type="InterPro" id="IPR029030">
    <property type="entry name" value="Caspase-like_dom_sf"/>
</dbReference>
<dbReference type="GO" id="GO:0030089">
    <property type="term" value="C:phycobilisome"/>
    <property type="evidence" value="ECO:0007669"/>
    <property type="project" value="UniProtKB-KW"/>
</dbReference>
<keyword evidence="3" id="KW-0605">Phycobilisome</keyword>
<dbReference type="SUPFAM" id="SSF48371">
    <property type="entry name" value="ARM repeat"/>
    <property type="match status" value="1"/>
</dbReference>
<keyword evidence="2" id="KW-0042">Antenna complex</keyword>
<dbReference type="InterPro" id="IPR027417">
    <property type="entry name" value="P-loop_NTPase"/>
</dbReference>
<dbReference type="InterPro" id="IPR016024">
    <property type="entry name" value="ARM-type_fold"/>
</dbReference>
<evidence type="ECO:0000256" key="2">
    <source>
        <dbReference type="ARBA" id="ARBA00022549"/>
    </source>
</evidence>
<evidence type="ECO:0000259" key="5">
    <source>
        <dbReference type="PROSITE" id="PS50837"/>
    </source>
</evidence>
<dbReference type="EMBL" id="JAHHHN010000048">
    <property type="protein sequence ID" value="MBW4565791.1"/>
    <property type="molecule type" value="Genomic_DNA"/>
</dbReference>
<dbReference type="InterPro" id="IPR009666">
    <property type="entry name" value="Uncharacterised_Ycf35"/>
</dbReference>
<evidence type="ECO:0000313" key="7">
    <source>
        <dbReference type="Proteomes" id="UP000715781"/>
    </source>
</evidence>
<proteinExistence type="inferred from homology"/>
<organism evidence="6 7">
    <name type="scientific">Mojavia pulchra JT2-VF2</name>
    <dbReference type="NCBI Taxonomy" id="287848"/>
    <lineage>
        <taxon>Bacteria</taxon>
        <taxon>Bacillati</taxon>
        <taxon>Cyanobacteriota</taxon>
        <taxon>Cyanophyceae</taxon>
        <taxon>Nostocales</taxon>
        <taxon>Nostocaceae</taxon>
    </lineage>
</organism>
<evidence type="ECO:0000256" key="3">
    <source>
        <dbReference type="ARBA" id="ARBA00022738"/>
    </source>
</evidence>
<comment type="caution">
    <text evidence="6">The sequence shown here is derived from an EMBL/GenBank/DDBJ whole genome shotgun (WGS) entry which is preliminary data.</text>
</comment>
<dbReference type="GO" id="GO:0016829">
    <property type="term" value="F:lyase activity"/>
    <property type="evidence" value="ECO:0007669"/>
    <property type="project" value="UniProtKB-KW"/>
</dbReference>
<dbReference type="Pfam" id="PF00656">
    <property type="entry name" value="Peptidase_C14"/>
    <property type="match status" value="1"/>
</dbReference>